<evidence type="ECO:0000256" key="1">
    <source>
        <dbReference type="SAM" id="MobiDB-lite"/>
    </source>
</evidence>
<reference evidence="2" key="1">
    <citation type="submission" date="2019-08" db="EMBL/GenBank/DDBJ databases">
        <title>The improved chromosome-level genome for the pearl oyster Pinctada fucata martensii using PacBio sequencing and Hi-C.</title>
        <authorList>
            <person name="Zheng Z."/>
        </authorList>
    </citation>
    <scope>NUCLEOTIDE SEQUENCE</scope>
    <source>
        <strain evidence="2">ZZ-2019</strain>
        <tissue evidence="2">Adductor muscle</tissue>
    </source>
</reference>
<dbReference type="PANTHER" id="PTHR28434">
    <property type="entry name" value="PROTEIN C3ORF33"/>
    <property type="match status" value="1"/>
</dbReference>
<evidence type="ECO:0000313" key="3">
    <source>
        <dbReference type="Proteomes" id="UP001186944"/>
    </source>
</evidence>
<dbReference type="EMBL" id="VSWD01000004">
    <property type="protein sequence ID" value="KAK3104966.1"/>
    <property type="molecule type" value="Genomic_DNA"/>
</dbReference>
<feature type="region of interest" description="Disordered" evidence="1">
    <location>
        <begin position="94"/>
        <end position="120"/>
    </location>
</feature>
<dbReference type="AlphaFoldDB" id="A0AA88YGE1"/>
<sequence length="184" mass="20220">KIITSVSSVPQEFITEGIKLQGHVKAVGSGGILYIRHIPLINLRRWSRNSPEKAVPMSVAMVDMTPYGSKWLQDNVHQQHVWFRILAVDSGKSSTQNNGTFHNQSLADEKSVNSQKSTNSVNVVSQKSTDIIAPNQTITDKADPDSGKSVDEVKTIDKPISSNSAEAEMLISAEIFLKKVSFSR</sequence>
<gene>
    <name evidence="2" type="ORF">FSP39_014229</name>
</gene>
<dbReference type="InterPro" id="IPR042421">
    <property type="entry name" value="C3orf33-like"/>
</dbReference>
<name>A0AA88YGE1_PINIB</name>
<evidence type="ECO:0000313" key="2">
    <source>
        <dbReference type="EMBL" id="KAK3104966.1"/>
    </source>
</evidence>
<proteinExistence type="predicted"/>
<accession>A0AA88YGE1</accession>
<dbReference type="GO" id="GO:0005615">
    <property type="term" value="C:extracellular space"/>
    <property type="evidence" value="ECO:0007669"/>
    <property type="project" value="TreeGrafter"/>
</dbReference>
<feature type="non-terminal residue" evidence="2">
    <location>
        <position position="1"/>
    </location>
</feature>
<organism evidence="2 3">
    <name type="scientific">Pinctada imbricata</name>
    <name type="common">Atlantic pearl-oyster</name>
    <name type="synonym">Pinctada martensii</name>
    <dbReference type="NCBI Taxonomy" id="66713"/>
    <lineage>
        <taxon>Eukaryota</taxon>
        <taxon>Metazoa</taxon>
        <taxon>Spiralia</taxon>
        <taxon>Lophotrochozoa</taxon>
        <taxon>Mollusca</taxon>
        <taxon>Bivalvia</taxon>
        <taxon>Autobranchia</taxon>
        <taxon>Pteriomorphia</taxon>
        <taxon>Pterioida</taxon>
        <taxon>Pterioidea</taxon>
        <taxon>Pteriidae</taxon>
        <taxon>Pinctada</taxon>
    </lineage>
</organism>
<keyword evidence="3" id="KW-1185">Reference proteome</keyword>
<comment type="caution">
    <text evidence="2">The sequence shown here is derived from an EMBL/GenBank/DDBJ whole genome shotgun (WGS) entry which is preliminary data.</text>
</comment>
<dbReference type="Proteomes" id="UP001186944">
    <property type="component" value="Unassembled WGS sequence"/>
</dbReference>
<protein>
    <submittedName>
        <fullName evidence="2">Uncharacterized protein</fullName>
    </submittedName>
</protein>
<dbReference type="PANTHER" id="PTHR28434:SF1">
    <property type="entry name" value="PROTEIN C3ORF33"/>
    <property type="match status" value="1"/>
</dbReference>